<dbReference type="Proteomes" id="UP000324748">
    <property type="component" value="Unassembled WGS sequence"/>
</dbReference>
<evidence type="ECO:0000313" key="2">
    <source>
        <dbReference type="EMBL" id="KAA1076197.1"/>
    </source>
</evidence>
<comment type="caution">
    <text evidence="2">The sequence shown here is derived from an EMBL/GenBank/DDBJ whole genome shotgun (WGS) entry which is preliminary data.</text>
</comment>
<evidence type="ECO:0000313" key="3">
    <source>
        <dbReference type="EMBL" id="KAA1091567.1"/>
    </source>
</evidence>
<evidence type="ECO:0000313" key="5">
    <source>
        <dbReference type="Proteomes" id="UP000325313"/>
    </source>
</evidence>
<evidence type="ECO:0000313" key="4">
    <source>
        <dbReference type="Proteomes" id="UP000324748"/>
    </source>
</evidence>
<protein>
    <submittedName>
        <fullName evidence="2">Uncharacterized protein</fullName>
    </submittedName>
</protein>
<sequence>MKLCSILCTLHILHFYVISAHPALHPKYLAKRDVKDVALENQVQLLHKRMEGSSRAPQDAEYVLCEGKYLYDDFKSIRKKMEDTKLAIRKNEMNTLDCSLNLNVMSSNIDYVEQKYKKPDSGEGSSKRPA</sequence>
<keyword evidence="1" id="KW-0732">Signal</keyword>
<feature type="signal peptide" evidence="1">
    <location>
        <begin position="1"/>
        <end position="20"/>
    </location>
</feature>
<proteinExistence type="predicted"/>
<feature type="chain" id="PRO_5036366127" evidence="1">
    <location>
        <begin position="21"/>
        <end position="130"/>
    </location>
</feature>
<dbReference type="Proteomes" id="UP000325313">
    <property type="component" value="Unassembled WGS sequence"/>
</dbReference>
<accession>A0A5B0MG49</accession>
<dbReference type="AlphaFoldDB" id="A0A5B0MG49"/>
<gene>
    <name evidence="3" type="ORF">PGT21_035732</name>
    <name evidence="2" type="ORF">PGTUg99_037027</name>
</gene>
<dbReference type="EMBL" id="VSWC01000092">
    <property type="protein sequence ID" value="KAA1091567.1"/>
    <property type="molecule type" value="Genomic_DNA"/>
</dbReference>
<name>A0A5B0MG49_PUCGR</name>
<keyword evidence="4" id="KW-1185">Reference proteome</keyword>
<organism evidence="2 5">
    <name type="scientific">Puccinia graminis f. sp. tritici</name>
    <dbReference type="NCBI Taxonomy" id="56615"/>
    <lineage>
        <taxon>Eukaryota</taxon>
        <taxon>Fungi</taxon>
        <taxon>Dikarya</taxon>
        <taxon>Basidiomycota</taxon>
        <taxon>Pucciniomycotina</taxon>
        <taxon>Pucciniomycetes</taxon>
        <taxon>Pucciniales</taxon>
        <taxon>Pucciniaceae</taxon>
        <taxon>Puccinia</taxon>
    </lineage>
</organism>
<reference evidence="4 5" key="1">
    <citation type="submission" date="2019-05" db="EMBL/GenBank/DDBJ databases">
        <title>Emergence of the Ug99 lineage of the wheat stem rust pathogen through somatic hybridization.</title>
        <authorList>
            <person name="Li F."/>
            <person name="Upadhyaya N.M."/>
            <person name="Sperschneider J."/>
            <person name="Matny O."/>
            <person name="Nguyen-Phuc H."/>
            <person name="Mago R."/>
            <person name="Raley C."/>
            <person name="Miller M.E."/>
            <person name="Silverstein K.A.T."/>
            <person name="Henningsen E."/>
            <person name="Hirsch C.D."/>
            <person name="Visser B."/>
            <person name="Pretorius Z.A."/>
            <person name="Steffenson B.J."/>
            <person name="Schwessinger B."/>
            <person name="Dodds P.N."/>
            <person name="Figueroa M."/>
        </authorList>
    </citation>
    <scope>NUCLEOTIDE SEQUENCE [LARGE SCALE GENOMIC DNA]</scope>
    <source>
        <strain evidence="3">21-0</strain>
        <strain evidence="2 5">Ug99</strain>
    </source>
</reference>
<evidence type="ECO:0000256" key="1">
    <source>
        <dbReference type="SAM" id="SignalP"/>
    </source>
</evidence>
<dbReference type="EMBL" id="VDEP01000471">
    <property type="protein sequence ID" value="KAA1076197.1"/>
    <property type="molecule type" value="Genomic_DNA"/>
</dbReference>